<sequence length="82" mass="8677">MSIISLYYHQYLHGLVTVCRGGSSHPPHSIRYDVRTTAGATLQLCPSILSSNWSPAWPPSGSMSGGRLAMLSASLLATGSLC</sequence>
<accession>A0A7J7JL33</accession>
<reference evidence="1" key="1">
    <citation type="submission" date="2020-06" db="EMBL/GenBank/DDBJ databases">
        <title>Draft genome of Bugula neritina, a colonial animal packing powerful symbionts and potential medicines.</title>
        <authorList>
            <person name="Rayko M."/>
        </authorList>
    </citation>
    <scope>NUCLEOTIDE SEQUENCE [LARGE SCALE GENOMIC DNA]</scope>
    <source>
        <strain evidence="1">Kwan_BN1</strain>
    </source>
</reference>
<dbReference type="AlphaFoldDB" id="A0A7J7JL33"/>
<keyword evidence="2" id="KW-1185">Reference proteome</keyword>
<gene>
    <name evidence="1" type="ORF">EB796_014623</name>
</gene>
<dbReference type="Proteomes" id="UP000593567">
    <property type="component" value="Unassembled WGS sequence"/>
</dbReference>
<name>A0A7J7JL33_BUGNE</name>
<comment type="caution">
    <text evidence="1">The sequence shown here is derived from an EMBL/GenBank/DDBJ whole genome shotgun (WGS) entry which is preliminary data.</text>
</comment>
<proteinExistence type="predicted"/>
<evidence type="ECO:0000313" key="2">
    <source>
        <dbReference type="Proteomes" id="UP000593567"/>
    </source>
</evidence>
<protein>
    <submittedName>
        <fullName evidence="1">Uncharacterized protein</fullName>
    </submittedName>
</protein>
<organism evidence="1 2">
    <name type="scientific">Bugula neritina</name>
    <name type="common">Brown bryozoan</name>
    <name type="synonym">Sertularia neritina</name>
    <dbReference type="NCBI Taxonomy" id="10212"/>
    <lineage>
        <taxon>Eukaryota</taxon>
        <taxon>Metazoa</taxon>
        <taxon>Spiralia</taxon>
        <taxon>Lophotrochozoa</taxon>
        <taxon>Bryozoa</taxon>
        <taxon>Gymnolaemata</taxon>
        <taxon>Cheilostomatida</taxon>
        <taxon>Flustrina</taxon>
        <taxon>Buguloidea</taxon>
        <taxon>Bugulidae</taxon>
        <taxon>Bugula</taxon>
    </lineage>
</organism>
<dbReference type="EMBL" id="VXIV02002152">
    <property type="protein sequence ID" value="KAF6027062.1"/>
    <property type="molecule type" value="Genomic_DNA"/>
</dbReference>
<evidence type="ECO:0000313" key="1">
    <source>
        <dbReference type="EMBL" id="KAF6027062.1"/>
    </source>
</evidence>